<evidence type="ECO:0000313" key="2">
    <source>
        <dbReference type="Proteomes" id="UP000321436"/>
    </source>
</evidence>
<dbReference type="Gene3D" id="1.20.1420.20">
    <property type="entry name" value="M75 peptidase, HXXE motif"/>
    <property type="match status" value="1"/>
</dbReference>
<dbReference type="GO" id="GO:0009055">
    <property type="term" value="F:electron transfer activity"/>
    <property type="evidence" value="ECO:0007669"/>
    <property type="project" value="InterPro"/>
</dbReference>
<evidence type="ECO:0008006" key="3">
    <source>
        <dbReference type="Google" id="ProtNLM"/>
    </source>
</evidence>
<proteinExistence type="predicted"/>
<dbReference type="GO" id="GO:0020037">
    <property type="term" value="F:heme binding"/>
    <property type="evidence" value="ECO:0007669"/>
    <property type="project" value="InterPro"/>
</dbReference>
<reference evidence="1 2" key="1">
    <citation type="submission" date="2019-07" db="EMBL/GenBank/DDBJ databases">
        <title>Whole genome shotgun sequence of Chitinophaga cymbidii NBRC 109752.</title>
        <authorList>
            <person name="Hosoyama A."/>
            <person name="Uohara A."/>
            <person name="Ohji S."/>
            <person name="Ichikawa N."/>
        </authorList>
    </citation>
    <scope>NUCLEOTIDE SEQUENCE [LARGE SCALE GENOMIC DNA]</scope>
    <source>
        <strain evidence="1 2">NBRC 109752</strain>
    </source>
</reference>
<comment type="caution">
    <text evidence="1">The sequence shown here is derived from an EMBL/GenBank/DDBJ whole genome shotgun (WGS) entry which is preliminary data.</text>
</comment>
<dbReference type="OrthoDB" id="9805202at2"/>
<keyword evidence="2" id="KW-1185">Reference proteome</keyword>
<name>A0A512RHM4_9BACT</name>
<dbReference type="InterPro" id="IPR036909">
    <property type="entry name" value="Cyt_c-like_dom_sf"/>
</dbReference>
<dbReference type="Gene3D" id="1.10.760.10">
    <property type="entry name" value="Cytochrome c-like domain"/>
    <property type="match status" value="1"/>
</dbReference>
<gene>
    <name evidence="1" type="ORF">CCY01nite_14240</name>
</gene>
<dbReference type="InterPro" id="IPR038352">
    <property type="entry name" value="Imelysin_sf"/>
</dbReference>
<sequence>MRAGIFFLAAIATTLISVITGQRARQLPPEVKHVLQWYYLQAKQLDKEAGLLLEAVEQQDSQPEIQQQFLEARFAYKRLELLATHFHPSGSMMLNDPGIEKMLFPRIAEQDTANLRKAVLQLISGTRLLQRNIDSLETGDAELFDAMRLEIARILAFGISGVDSPVAGESITETKYSLAGIKAVWLFYKEKLEKRNPDLADRTLALFVEADRILDTSSGQTFSRMDFIRDYLNPLAIQIKLAREALKIPYATADHFLDPAASNVFAKGAFNLSGEEWGMNSRFDQFMRGDDSRMDAREVNGFNLFMGKAKCGTCHFVPLFNGETPFAKGEDHKIIPASAIRNSTGNMHHFQHLNDAEQRDVLAFVQTLQNAEIATSR</sequence>
<dbReference type="RefSeq" id="WP_146859191.1">
    <property type="nucleotide sequence ID" value="NZ_BKAU01000001.1"/>
</dbReference>
<evidence type="ECO:0000313" key="1">
    <source>
        <dbReference type="EMBL" id="GEP95164.1"/>
    </source>
</evidence>
<dbReference type="EMBL" id="BKAU01000001">
    <property type="protein sequence ID" value="GEP95164.1"/>
    <property type="molecule type" value="Genomic_DNA"/>
</dbReference>
<dbReference type="SUPFAM" id="SSF46626">
    <property type="entry name" value="Cytochrome c"/>
    <property type="match status" value="1"/>
</dbReference>
<accession>A0A512RHM4</accession>
<dbReference type="AlphaFoldDB" id="A0A512RHM4"/>
<protein>
    <recommendedName>
        <fullName evidence="3">Cytochrome c domain-containing protein</fullName>
    </recommendedName>
</protein>
<dbReference type="Proteomes" id="UP000321436">
    <property type="component" value="Unassembled WGS sequence"/>
</dbReference>
<organism evidence="1 2">
    <name type="scientific">Chitinophaga cymbidii</name>
    <dbReference type="NCBI Taxonomy" id="1096750"/>
    <lineage>
        <taxon>Bacteria</taxon>
        <taxon>Pseudomonadati</taxon>
        <taxon>Bacteroidota</taxon>
        <taxon>Chitinophagia</taxon>
        <taxon>Chitinophagales</taxon>
        <taxon>Chitinophagaceae</taxon>
        <taxon>Chitinophaga</taxon>
    </lineage>
</organism>